<dbReference type="SMART" id="SM01037">
    <property type="entry name" value="Bet_v_1"/>
    <property type="match status" value="1"/>
</dbReference>
<protein>
    <submittedName>
        <fullName evidence="3">Pathogenesis-related protein Bet v I family</fullName>
    </submittedName>
</protein>
<name>A0A9E7K6W8_9LILI</name>
<dbReference type="InterPro" id="IPR000916">
    <property type="entry name" value="Bet_v_I/MLP"/>
</dbReference>
<dbReference type="SUPFAM" id="SSF55961">
    <property type="entry name" value="Bet v1-like"/>
    <property type="match status" value="1"/>
</dbReference>
<keyword evidence="4" id="KW-1185">Reference proteome</keyword>
<proteinExistence type="predicted"/>
<reference evidence="3" key="1">
    <citation type="submission" date="2022-05" db="EMBL/GenBank/DDBJ databases">
        <title>The Musa troglodytarum L. genome provides insights into the mechanism of non-climacteric behaviour and enrichment of carotenoids.</title>
        <authorList>
            <person name="Wang J."/>
        </authorList>
    </citation>
    <scope>NUCLEOTIDE SEQUENCE</scope>
    <source>
        <tissue evidence="3">Leaf</tissue>
    </source>
</reference>
<feature type="compositionally biased region" description="Low complexity" evidence="1">
    <location>
        <begin position="17"/>
        <end position="30"/>
    </location>
</feature>
<feature type="region of interest" description="Disordered" evidence="1">
    <location>
        <begin position="1"/>
        <end position="37"/>
    </location>
</feature>
<organism evidence="3 4">
    <name type="scientific">Musa troglodytarum</name>
    <name type="common">fe'i banana</name>
    <dbReference type="NCBI Taxonomy" id="320322"/>
    <lineage>
        <taxon>Eukaryota</taxon>
        <taxon>Viridiplantae</taxon>
        <taxon>Streptophyta</taxon>
        <taxon>Embryophyta</taxon>
        <taxon>Tracheophyta</taxon>
        <taxon>Spermatophyta</taxon>
        <taxon>Magnoliopsida</taxon>
        <taxon>Liliopsida</taxon>
        <taxon>Zingiberales</taxon>
        <taxon>Musaceae</taxon>
        <taxon>Musa</taxon>
    </lineage>
</organism>
<dbReference type="Gene3D" id="3.30.530.20">
    <property type="match status" value="1"/>
</dbReference>
<dbReference type="OrthoDB" id="1858121at2759"/>
<sequence>PPRTSSGKPAVAPPTSSPGSSLSSTSPLKSSKAKEKIEEVADANTQVSYSVIDGETASFYKNFTAAMKVEASSGGGSLVKWCVEYEKVNEEIPEPDIIKETAVATFYAYLTKNY</sequence>
<dbReference type="Pfam" id="PF00407">
    <property type="entry name" value="Bet_v_1"/>
    <property type="match status" value="1"/>
</dbReference>
<feature type="domain" description="Bet v I/Major latex protein" evidence="2">
    <location>
        <begin position="21"/>
        <end position="113"/>
    </location>
</feature>
<dbReference type="InterPro" id="IPR051761">
    <property type="entry name" value="MLP-like_ligand-binding"/>
</dbReference>
<dbReference type="PANTHER" id="PTHR31907">
    <property type="entry name" value="MLP-LIKE PROTEIN 423"/>
    <property type="match status" value="1"/>
</dbReference>
<accession>A0A9E7K6W8</accession>
<dbReference type="AlphaFoldDB" id="A0A9E7K6W8"/>
<evidence type="ECO:0000313" key="4">
    <source>
        <dbReference type="Proteomes" id="UP001055439"/>
    </source>
</evidence>
<dbReference type="InterPro" id="IPR023393">
    <property type="entry name" value="START-like_dom_sf"/>
</dbReference>
<evidence type="ECO:0000256" key="1">
    <source>
        <dbReference type="SAM" id="MobiDB-lite"/>
    </source>
</evidence>
<gene>
    <name evidence="3" type="ORF">MUK42_19732</name>
</gene>
<evidence type="ECO:0000313" key="3">
    <source>
        <dbReference type="EMBL" id="URE06217.1"/>
    </source>
</evidence>
<dbReference type="Proteomes" id="UP001055439">
    <property type="component" value="Chromosome 5"/>
</dbReference>
<dbReference type="GO" id="GO:0006952">
    <property type="term" value="P:defense response"/>
    <property type="evidence" value="ECO:0007669"/>
    <property type="project" value="InterPro"/>
</dbReference>
<evidence type="ECO:0000259" key="2">
    <source>
        <dbReference type="SMART" id="SM01037"/>
    </source>
</evidence>
<dbReference type="EMBL" id="CP097507">
    <property type="protein sequence ID" value="URE06217.1"/>
    <property type="molecule type" value="Genomic_DNA"/>
</dbReference>
<feature type="non-terminal residue" evidence="3">
    <location>
        <position position="1"/>
    </location>
</feature>